<dbReference type="NCBIfam" id="TIGR00644">
    <property type="entry name" value="recJ"/>
    <property type="match status" value="1"/>
</dbReference>
<evidence type="ECO:0000256" key="3">
    <source>
        <dbReference type="ARBA" id="ARBA00022722"/>
    </source>
</evidence>
<reference evidence="10 11" key="1">
    <citation type="journal article" date="2015" name="Genome Announc.">
        <title>Expanding the biotechnology potential of lactobacilli through comparative genomics of 213 strains and associated genera.</title>
        <authorList>
            <person name="Sun Z."/>
            <person name="Harris H.M."/>
            <person name="McCann A."/>
            <person name="Guo C."/>
            <person name="Argimon S."/>
            <person name="Zhang W."/>
            <person name="Yang X."/>
            <person name="Jeffery I.B."/>
            <person name="Cooney J.C."/>
            <person name="Kagawa T.F."/>
            <person name="Liu W."/>
            <person name="Song Y."/>
            <person name="Salvetti E."/>
            <person name="Wrobel A."/>
            <person name="Rasinkangas P."/>
            <person name="Parkhill J."/>
            <person name="Rea M.C."/>
            <person name="O'Sullivan O."/>
            <person name="Ritari J."/>
            <person name="Douillard F.P."/>
            <person name="Paul Ross R."/>
            <person name="Yang R."/>
            <person name="Briner A.E."/>
            <person name="Felis G.E."/>
            <person name="de Vos W.M."/>
            <person name="Barrangou R."/>
            <person name="Klaenhammer T.R."/>
            <person name="Caufield P.W."/>
            <person name="Cui Y."/>
            <person name="Zhang H."/>
            <person name="O'Toole P.W."/>
        </authorList>
    </citation>
    <scope>NUCLEOTIDE SEQUENCE [LARGE SCALE GENOMIC DNA]</scope>
    <source>
        <strain evidence="10 11">DSM 23365</strain>
    </source>
</reference>
<name>A0A0R2FLP2_9LACO</name>
<evidence type="ECO:0000259" key="8">
    <source>
        <dbReference type="Pfam" id="PF10141"/>
    </source>
</evidence>
<dbReference type="GO" id="GO:0006310">
    <property type="term" value="P:DNA recombination"/>
    <property type="evidence" value="ECO:0007669"/>
    <property type="project" value="InterPro"/>
</dbReference>
<evidence type="ECO:0000259" key="9">
    <source>
        <dbReference type="Pfam" id="PF17768"/>
    </source>
</evidence>
<dbReference type="RefSeq" id="WP_057151706.1">
    <property type="nucleotide sequence ID" value="NZ_AYZM01000045.1"/>
</dbReference>
<accession>A0A0R2FLP2</accession>
<dbReference type="InterPro" id="IPR018779">
    <property type="entry name" value="RecJ_C"/>
</dbReference>
<evidence type="ECO:0000256" key="4">
    <source>
        <dbReference type="ARBA" id="ARBA00022801"/>
    </source>
</evidence>
<comment type="caution">
    <text evidence="10">The sequence shown here is derived from an EMBL/GenBank/DDBJ whole genome shotgun (WGS) entry which is preliminary data.</text>
</comment>
<dbReference type="GO" id="GO:0003676">
    <property type="term" value="F:nucleic acid binding"/>
    <property type="evidence" value="ECO:0007669"/>
    <property type="project" value="InterPro"/>
</dbReference>
<keyword evidence="4" id="KW-0378">Hydrolase</keyword>
<feature type="domain" description="RecJ OB" evidence="9">
    <location>
        <begin position="458"/>
        <end position="563"/>
    </location>
</feature>
<dbReference type="InterPro" id="IPR038763">
    <property type="entry name" value="DHH_sf"/>
</dbReference>
<dbReference type="STRING" id="1423804.FD14_GL003018"/>
<evidence type="ECO:0000256" key="2">
    <source>
        <dbReference type="ARBA" id="ARBA00019841"/>
    </source>
</evidence>
<keyword evidence="3" id="KW-0540">Nuclease</keyword>
<dbReference type="Proteomes" id="UP000051442">
    <property type="component" value="Unassembled WGS sequence"/>
</dbReference>
<dbReference type="InterPro" id="IPR003156">
    <property type="entry name" value="DHHA1_dom"/>
</dbReference>
<proteinExistence type="inferred from homology"/>
<protein>
    <recommendedName>
        <fullName evidence="2">Single-stranded-DNA-specific exonuclease RecJ</fullName>
    </recommendedName>
</protein>
<dbReference type="Gene3D" id="3.10.310.30">
    <property type="match status" value="1"/>
</dbReference>
<dbReference type="Pfam" id="PF17768">
    <property type="entry name" value="RecJ_OB"/>
    <property type="match status" value="1"/>
</dbReference>
<dbReference type="InterPro" id="IPR041122">
    <property type="entry name" value="RecJ_OB"/>
</dbReference>
<sequence>MISAHYDWQIKRVDEPGEAAKTLASELSLDPMVTQILVNRGYDTAETITQFLKPDLSQLHDPFSMHDMQKGIDRIQEAIIAGDQITIYGDYDADGVTSTAILYDTLNQIGADVNYFIPNRFLDGYGPNVDAFERLIKAGTKLIVTCDNGVSGHDAIQRANELGVDVVVTDHHELPETLPDAYAVIHPRHPEGDYAFGGLSGAGVAFKVAGAILEEVPQELLDLAAIGTVADLVPLVDENRVLVTAGLQMLKQTDRFGLISLIKGAGIDPEQLDEQSIGFGIAPRLNALGRLDDAAPAVELLTTGDDQRAEQLAELTEKQNKYRQKLVADISDVALAQAQDEQHRDHPALIITGTGWHEGVLGIVASKVVEATGKPTVVLDVKTDHGTAKGSGRSVEGFNLFEAFDAHRDLLVNFGGHAAAVGMTAKADQLTELQAAFDQAAQDQHLTDQPKVQLPIATQLTAGQVTMPLYEQLRQLAPFGTDNPVPLFAFKPEQVQNVKAIGADGKHLKFQLADAGQTLNAIDFGQGALAPTLQSAADQVQLVGQIDVNVWQGRTSLQLMVKDIAISGIVVEDQRTQSLRRSMFADSEGTYVFFNERLYKQLQPQLPPTATSWLLSDAERLTKQHATTLYLVDCPATLTDLQTALTAISADQIVVYFYLKESHYLLGMPDRAEYAKLFKFVQTHQNVDVAHRLGELATYLRLKTPQLVLMLQIFTELQFVTIEHGVMNPVASPAHHAIESAPSYEQRQTQIETEKQLLYSETADLKQLISSYLEDE</sequence>
<dbReference type="InterPro" id="IPR001667">
    <property type="entry name" value="DDH_dom"/>
</dbReference>
<dbReference type="Gene3D" id="3.90.1640.30">
    <property type="match status" value="1"/>
</dbReference>
<keyword evidence="5 10" id="KW-0269">Exonuclease</keyword>
<evidence type="ECO:0000259" key="7">
    <source>
        <dbReference type="Pfam" id="PF02272"/>
    </source>
</evidence>
<feature type="domain" description="DHHA1" evidence="7">
    <location>
        <begin position="350"/>
        <end position="442"/>
    </location>
</feature>
<dbReference type="OrthoDB" id="9809852at2"/>
<dbReference type="InterPro" id="IPR004610">
    <property type="entry name" value="RecJ"/>
</dbReference>
<evidence type="ECO:0000256" key="5">
    <source>
        <dbReference type="ARBA" id="ARBA00022839"/>
    </source>
</evidence>
<dbReference type="EMBL" id="AYZM01000045">
    <property type="protein sequence ID" value="KRN26119.1"/>
    <property type="molecule type" value="Genomic_DNA"/>
</dbReference>
<dbReference type="SUPFAM" id="SSF64182">
    <property type="entry name" value="DHH phosphoesterases"/>
    <property type="match status" value="1"/>
</dbReference>
<dbReference type="Pfam" id="PF10141">
    <property type="entry name" value="ssDNA-exonuc_C"/>
    <property type="match status" value="1"/>
</dbReference>
<evidence type="ECO:0000259" key="6">
    <source>
        <dbReference type="Pfam" id="PF01368"/>
    </source>
</evidence>
<dbReference type="Pfam" id="PF01368">
    <property type="entry name" value="DHH"/>
    <property type="match status" value="1"/>
</dbReference>
<organism evidence="10 11">
    <name type="scientific">Secundilactobacillus similis DSM 23365 = JCM 2765</name>
    <dbReference type="NCBI Taxonomy" id="1423804"/>
    <lineage>
        <taxon>Bacteria</taxon>
        <taxon>Bacillati</taxon>
        <taxon>Bacillota</taxon>
        <taxon>Bacilli</taxon>
        <taxon>Lactobacillales</taxon>
        <taxon>Lactobacillaceae</taxon>
        <taxon>Secundilactobacillus</taxon>
    </lineage>
</organism>
<feature type="domain" description="DDH" evidence="6">
    <location>
        <begin position="84"/>
        <end position="228"/>
    </location>
</feature>
<gene>
    <name evidence="10" type="ORF">FD14_GL003018</name>
</gene>
<dbReference type="GO" id="GO:0006281">
    <property type="term" value="P:DNA repair"/>
    <property type="evidence" value="ECO:0007669"/>
    <property type="project" value="InterPro"/>
</dbReference>
<dbReference type="GO" id="GO:0008409">
    <property type="term" value="F:5'-3' exonuclease activity"/>
    <property type="evidence" value="ECO:0007669"/>
    <property type="project" value="InterPro"/>
</dbReference>
<dbReference type="InterPro" id="IPR051673">
    <property type="entry name" value="SSDNA_exonuclease_RecJ"/>
</dbReference>
<evidence type="ECO:0000313" key="10">
    <source>
        <dbReference type="EMBL" id="KRN26119.1"/>
    </source>
</evidence>
<dbReference type="PANTHER" id="PTHR30255">
    <property type="entry name" value="SINGLE-STRANDED-DNA-SPECIFIC EXONUCLEASE RECJ"/>
    <property type="match status" value="1"/>
</dbReference>
<comment type="similarity">
    <text evidence="1">Belongs to the RecJ family.</text>
</comment>
<keyword evidence="11" id="KW-1185">Reference proteome</keyword>
<dbReference type="PANTHER" id="PTHR30255:SF2">
    <property type="entry name" value="SINGLE-STRANDED-DNA-SPECIFIC EXONUCLEASE RECJ"/>
    <property type="match status" value="1"/>
</dbReference>
<dbReference type="AlphaFoldDB" id="A0A0R2FLP2"/>
<dbReference type="Pfam" id="PF02272">
    <property type="entry name" value="DHHA1"/>
    <property type="match status" value="1"/>
</dbReference>
<feature type="domain" description="Single-stranded-DNA-specific exonuclease RecJ C-terminal" evidence="8">
    <location>
        <begin position="573"/>
        <end position="768"/>
    </location>
</feature>
<evidence type="ECO:0000256" key="1">
    <source>
        <dbReference type="ARBA" id="ARBA00005915"/>
    </source>
</evidence>
<dbReference type="PATRIC" id="fig|1423804.4.peg.3248"/>
<evidence type="ECO:0000313" key="11">
    <source>
        <dbReference type="Proteomes" id="UP000051442"/>
    </source>
</evidence>